<comment type="caution">
    <text evidence="3">The sequence shown here is derived from an EMBL/GenBank/DDBJ whole genome shotgun (WGS) entry which is preliminary data.</text>
</comment>
<name>A0ABD3PAD4_9STRA</name>
<feature type="transmembrane region" description="Helical" evidence="1">
    <location>
        <begin position="74"/>
        <end position="93"/>
    </location>
</feature>
<dbReference type="PANTHER" id="PTHR45657">
    <property type="entry name" value="CRAL-TRIO DOMAIN-CONTAINING PROTEIN YKL091C-RELATED"/>
    <property type="match status" value="1"/>
</dbReference>
<feature type="transmembrane region" description="Helical" evidence="1">
    <location>
        <begin position="719"/>
        <end position="748"/>
    </location>
</feature>
<sequence>MSNLLTFLDGATYASIWAVGPILVSCLLLEENGSADTAAPFGRPTSSEQALGLITTLFRPVLNPNSKQADSVNAIWKSIPIHISFVMVAYLFGRAVGNYVGRKNEFLHCMQRLCPRRIRSLSSNRILSLISSLLVLLLMMNWGFGIATYSGWVMIRFFTAFVNGGLMSWGKRYLSNSKENIDANDLQLMEEGHPFIHGHASLGASNKSSQQMWLEKYYLAGIASSSVFSGFVFYVLNQIGPHRKIFMLFVFSGLAAVTDRLMSRYFKTVMPIKRSTTSTATFDDVGIVQMSSLPAAGLVQRKKQSNPILQSQTPLRTRINSLSSVESEVFFDCLDDMDMELGYGESQQASPLIAKHNQKQVQPIKQDNTKIAIYSNRRVVYSDDAPAFVPVGEKETAIPQGYTTLYGKNALSNYQQTKQWRRQQQIYRIHARPHLWYPKIKAAYPHYVHGFSKTGMPVIYESPGRMNLKELFRNGCQVDDMIFHYCYLMEYLSNLESILTELHTELNDACGDEWQEELAAYAHSKQQRIQTDQVSFGFVVVMDISGASPSLLSGDVMAYLSRAGEINSLHYPGSMRNAVAVQAPFWLGAAWGAIKGVMPASVSVDLLSATKTMEGGLKEYIDEDQIPVEYGGKSRFKLGEHPFQTGLCKLVETQPTEDIEDDQYSIQEMDSFVPETETYHDYPEIQSRSTQHVQFQEDATTADIPRTHVIEWDDLDADYVLLVATILFILTHMLIGAIEVALPLLLIIPPKQGAGFESRKIGATVSAVCMTILLILKRTRLSSRITCIIEKSPLSAFRIGQGSSCFFWIGISFVLSAAPPNASKIGVLCLIVYLTLAFFSTTLGVASVDYLRKISVESFAAGGEHTVPKWCSWMQYDSSTTRVSFFARVFGVLVAAPVIRWYIAIPIGSLCFVVLACVCGFLYVISFALHSVSPPPSLTTTRRGRKVSQFAIAMTGLINFIKDLIMVAVGDCKFLWKELRGKVQNK</sequence>
<dbReference type="Gene3D" id="3.40.525.10">
    <property type="entry name" value="CRAL-TRIO lipid binding domain"/>
    <property type="match status" value="1"/>
</dbReference>
<feature type="transmembrane region" description="Helical" evidence="1">
    <location>
        <begin position="950"/>
        <end position="969"/>
    </location>
</feature>
<dbReference type="Pfam" id="PF00650">
    <property type="entry name" value="CRAL_TRIO"/>
    <property type="match status" value="1"/>
</dbReference>
<protein>
    <recommendedName>
        <fullName evidence="2">CRAL-TRIO domain-containing protein</fullName>
    </recommendedName>
</protein>
<feature type="domain" description="CRAL-TRIO" evidence="2">
    <location>
        <begin position="436"/>
        <end position="638"/>
    </location>
</feature>
<feature type="transmembrane region" description="Helical" evidence="1">
    <location>
        <begin position="825"/>
        <end position="846"/>
    </location>
</feature>
<feature type="transmembrane region" description="Helical" evidence="1">
    <location>
        <begin position="760"/>
        <end position="776"/>
    </location>
</feature>
<gene>
    <name evidence="3" type="ORF">ACHAWO_006427</name>
</gene>
<dbReference type="SUPFAM" id="SSF52087">
    <property type="entry name" value="CRAL/TRIO domain"/>
    <property type="match status" value="1"/>
</dbReference>
<feature type="transmembrane region" description="Helical" evidence="1">
    <location>
        <begin position="217"/>
        <end position="239"/>
    </location>
</feature>
<dbReference type="AlphaFoldDB" id="A0ABD3PAD4"/>
<dbReference type="InterPro" id="IPR001251">
    <property type="entry name" value="CRAL-TRIO_dom"/>
</dbReference>
<feature type="transmembrane region" description="Helical" evidence="1">
    <location>
        <begin position="909"/>
        <end position="929"/>
    </location>
</feature>
<dbReference type="Proteomes" id="UP001530400">
    <property type="component" value="Unassembled WGS sequence"/>
</dbReference>
<dbReference type="PANTHER" id="PTHR45657:SF61">
    <property type="entry name" value="CRAL-TRIO DOMAIN-CONTAINING PROTEIN"/>
    <property type="match status" value="1"/>
</dbReference>
<dbReference type="InterPro" id="IPR051026">
    <property type="entry name" value="PI/PC_transfer"/>
</dbReference>
<dbReference type="EMBL" id="JALLPJ020000715">
    <property type="protein sequence ID" value="KAL3784781.1"/>
    <property type="molecule type" value="Genomic_DNA"/>
</dbReference>
<feature type="transmembrane region" description="Helical" evidence="1">
    <location>
        <begin position="797"/>
        <end position="819"/>
    </location>
</feature>
<keyword evidence="4" id="KW-1185">Reference proteome</keyword>
<evidence type="ECO:0000313" key="3">
    <source>
        <dbReference type="EMBL" id="KAL3784781.1"/>
    </source>
</evidence>
<proteinExistence type="predicted"/>
<accession>A0ABD3PAD4</accession>
<reference evidence="3 4" key="1">
    <citation type="submission" date="2024-10" db="EMBL/GenBank/DDBJ databases">
        <title>Updated reference genomes for cyclostephanoid diatoms.</title>
        <authorList>
            <person name="Roberts W.R."/>
            <person name="Alverson A.J."/>
        </authorList>
    </citation>
    <scope>NUCLEOTIDE SEQUENCE [LARGE SCALE GENOMIC DNA]</scope>
    <source>
        <strain evidence="3 4">AJA010-31</strain>
    </source>
</reference>
<dbReference type="PROSITE" id="PS50191">
    <property type="entry name" value="CRAL_TRIO"/>
    <property type="match status" value="1"/>
</dbReference>
<dbReference type="InterPro" id="IPR036865">
    <property type="entry name" value="CRAL-TRIO_dom_sf"/>
</dbReference>
<evidence type="ECO:0000256" key="1">
    <source>
        <dbReference type="SAM" id="Phobius"/>
    </source>
</evidence>
<keyword evidence="1" id="KW-0812">Transmembrane</keyword>
<organism evidence="3 4">
    <name type="scientific">Cyclotella atomus</name>
    <dbReference type="NCBI Taxonomy" id="382360"/>
    <lineage>
        <taxon>Eukaryota</taxon>
        <taxon>Sar</taxon>
        <taxon>Stramenopiles</taxon>
        <taxon>Ochrophyta</taxon>
        <taxon>Bacillariophyta</taxon>
        <taxon>Coscinodiscophyceae</taxon>
        <taxon>Thalassiosirophycidae</taxon>
        <taxon>Stephanodiscales</taxon>
        <taxon>Stephanodiscaceae</taxon>
        <taxon>Cyclotella</taxon>
    </lineage>
</organism>
<feature type="transmembrane region" description="Helical" evidence="1">
    <location>
        <begin position="885"/>
        <end position="903"/>
    </location>
</feature>
<keyword evidence="1" id="KW-0472">Membrane</keyword>
<keyword evidence="1" id="KW-1133">Transmembrane helix</keyword>
<dbReference type="CDD" id="cd00170">
    <property type="entry name" value="SEC14"/>
    <property type="match status" value="1"/>
</dbReference>
<feature type="transmembrane region" description="Helical" evidence="1">
    <location>
        <begin position="150"/>
        <end position="169"/>
    </location>
</feature>
<evidence type="ECO:0000259" key="2">
    <source>
        <dbReference type="PROSITE" id="PS50191"/>
    </source>
</evidence>
<feature type="transmembrane region" description="Helical" evidence="1">
    <location>
        <begin position="126"/>
        <end position="144"/>
    </location>
</feature>
<evidence type="ECO:0000313" key="4">
    <source>
        <dbReference type="Proteomes" id="UP001530400"/>
    </source>
</evidence>